<evidence type="ECO:0000256" key="4">
    <source>
        <dbReference type="ARBA" id="ARBA00023180"/>
    </source>
</evidence>
<organism evidence="6 7">
    <name type="scientific">Paenibacillus sabuli</name>
    <dbReference type="NCBI Taxonomy" id="2772509"/>
    <lineage>
        <taxon>Bacteria</taxon>
        <taxon>Bacillati</taxon>
        <taxon>Bacillota</taxon>
        <taxon>Bacilli</taxon>
        <taxon>Bacillales</taxon>
        <taxon>Paenibacillaceae</taxon>
        <taxon>Paenibacillus</taxon>
    </lineage>
</organism>
<evidence type="ECO:0000256" key="3">
    <source>
        <dbReference type="ARBA" id="ARBA00022801"/>
    </source>
</evidence>
<keyword evidence="7" id="KW-1185">Reference proteome</keyword>
<dbReference type="Pfam" id="PF00884">
    <property type="entry name" value="Sulfatase"/>
    <property type="match status" value="1"/>
</dbReference>
<evidence type="ECO:0000256" key="2">
    <source>
        <dbReference type="ARBA" id="ARBA00022729"/>
    </source>
</evidence>
<gene>
    <name evidence="6" type="ORF">IDH44_20490</name>
</gene>
<evidence type="ECO:0000313" key="7">
    <source>
        <dbReference type="Proteomes" id="UP000621560"/>
    </source>
</evidence>
<keyword evidence="3" id="KW-0378">Hydrolase</keyword>
<evidence type="ECO:0000259" key="5">
    <source>
        <dbReference type="Pfam" id="PF00884"/>
    </source>
</evidence>
<reference evidence="6" key="1">
    <citation type="submission" date="2020-09" db="EMBL/GenBank/DDBJ databases">
        <title>A novel bacterium of genus Paenibacillus, isolated from South China Sea.</title>
        <authorList>
            <person name="Huang H."/>
            <person name="Mo K."/>
            <person name="Hu Y."/>
        </authorList>
    </citation>
    <scope>NUCLEOTIDE SEQUENCE</scope>
    <source>
        <strain evidence="6">IB182496</strain>
    </source>
</reference>
<dbReference type="InterPro" id="IPR017850">
    <property type="entry name" value="Alkaline_phosphatase_core_sf"/>
</dbReference>
<dbReference type="AlphaFoldDB" id="A0A927GTR6"/>
<dbReference type="PANTHER" id="PTHR43108">
    <property type="entry name" value="N-ACETYLGLUCOSAMINE-6-SULFATASE FAMILY MEMBER"/>
    <property type="match status" value="1"/>
</dbReference>
<dbReference type="SUPFAM" id="SSF53649">
    <property type="entry name" value="Alkaline phosphatase-like"/>
    <property type="match status" value="1"/>
</dbReference>
<dbReference type="Proteomes" id="UP000621560">
    <property type="component" value="Unassembled WGS sequence"/>
</dbReference>
<proteinExistence type="inferred from homology"/>
<sequence length="472" mass="54504">MTKRPNIVFIMSDDHASHAMSCYGSRINETPNIDRIASEGMRLDNCFCTNSICSPSRAAILTGKYNHLNGVKSIHDALDGRQMTYPKLMQQEGYQTAIVGKWHLGHGGDADPTGFDYWNVVPGQGEYHDPEFIEMGERKRVKGYATDLITDYSIDWMDARDKTRPFMLMCHHKAPHRPWQPHEKYKDLYEGVDLPEPETFYDDYATRAEAARVAKMRIERDMHDEVDLKGTAPAELSELEAKRWKYQRYIKDYLRCVASIDESVGRLLDYLDAEGIADDTIIVYTSDQGFFLGDHGWFDKRFMYEESLRMPMVIRYPREIRAGSVSEAMALNVDFPVTFLEYAGIAVPEEMQGASLRGVLRGETPEGWRTSMYYRYWMHLDHIHNVYSHYGIRTHRYKLIYYYAQALGTSGSVDEDRAPEWELFDLERDPHELRNVYADPAYADTVAALKRELRAQQLAVLDEPAACEDRVS</sequence>
<evidence type="ECO:0000313" key="6">
    <source>
        <dbReference type="EMBL" id="MBD2847576.1"/>
    </source>
</evidence>
<dbReference type="EMBL" id="JACXIZ010000041">
    <property type="protein sequence ID" value="MBD2847576.1"/>
    <property type="molecule type" value="Genomic_DNA"/>
</dbReference>
<dbReference type="GO" id="GO:0016787">
    <property type="term" value="F:hydrolase activity"/>
    <property type="evidence" value="ECO:0007669"/>
    <property type="project" value="UniProtKB-KW"/>
</dbReference>
<dbReference type="Gene3D" id="3.40.720.10">
    <property type="entry name" value="Alkaline Phosphatase, subunit A"/>
    <property type="match status" value="1"/>
</dbReference>
<dbReference type="InterPro" id="IPR024607">
    <property type="entry name" value="Sulfatase_CS"/>
</dbReference>
<accession>A0A927GTR6</accession>
<dbReference type="CDD" id="cd16031">
    <property type="entry name" value="G6S_like"/>
    <property type="match status" value="1"/>
</dbReference>
<dbReference type="RefSeq" id="WP_190920686.1">
    <property type="nucleotide sequence ID" value="NZ_JACXIZ010000041.1"/>
</dbReference>
<comment type="similarity">
    <text evidence="1">Belongs to the sulfatase family.</text>
</comment>
<name>A0A927GTR6_9BACL</name>
<comment type="caution">
    <text evidence="6">The sequence shown here is derived from an EMBL/GenBank/DDBJ whole genome shotgun (WGS) entry which is preliminary data.</text>
</comment>
<keyword evidence="4" id="KW-0325">Glycoprotein</keyword>
<feature type="domain" description="Sulfatase N-terminal" evidence="5">
    <location>
        <begin position="5"/>
        <end position="345"/>
    </location>
</feature>
<dbReference type="PROSITE" id="PS00149">
    <property type="entry name" value="SULFATASE_2"/>
    <property type="match status" value="1"/>
</dbReference>
<evidence type="ECO:0000256" key="1">
    <source>
        <dbReference type="ARBA" id="ARBA00008779"/>
    </source>
</evidence>
<keyword evidence="2" id="KW-0732">Signal</keyword>
<dbReference type="PANTHER" id="PTHR43108:SF6">
    <property type="entry name" value="N-SULPHOGLUCOSAMINE SULPHOHYDROLASE"/>
    <property type="match status" value="1"/>
</dbReference>
<dbReference type="InterPro" id="IPR000917">
    <property type="entry name" value="Sulfatase_N"/>
</dbReference>
<protein>
    <submittedName>
        <fullName evidence="6">Sulfatase</fullName>
    </submittedName>
</protein>
<dbReference type="PROSITE" id="PS00523">
    <property type="entry name" value="SULFATASE_1"/>
    <property type="match status" value="1"/>
</dbReference>